<dbReference type="EMBL" id="CAJNOR010007030">
    <property type="protein sequence ID" value="CAF1609073.1"/>
    <property type="molecule type" value="Genomic_DNA"/>
</dbReference>
<reference evidence="3" key="1">
    <citation type="submission" date="2021-02" db="EMBL/GenBank/DDBJ databases">
        <authorList>
            <person name="Nowell W R."/>
        </authorList>
    </citation>
    <scope>NUCLEOTIDE SEQUENCE</scope>
</reference>
<accession>A0A816BDL6</accession>
<dbReference type="InterPro" id="IPR021563">
    <property type="entry name" value="RILP_dimer"/>
</dbReference>
<dbReference type="Gene3D" id="6.10.230.10">
    <property type="match status" value="1"/>
</dbReference>
<dbReference type="Pfam" id="PF11461">
    <property type="entry name" value="RILP"/>
    <property type="match status" value="1"/>
</dbReference>
<dbReference type="PROSITE" id="PS51777">
    <property type="entry name" value="RH2"/>
    <property type="match status" value="1"/>
</dbReference>
<dbReference type="SUPFAM" id="SSF161256">
    <property type="entry name" value="RILP dimerisation region"/>
    <property type="match status" value="1"/>
</dbReference>
<dbReference type="GO" id="GO:0046983">
    <property type="term" value="F:protein dimerization activity"/>
    <property type="evidence" value="ECO:0007669"/>
    <property type="project" value="InterPro"/>
</dbReference>
<feature type="region of interest" description="Disordered" evidence="1">
    <location>
        <begin position="89"/>
        <end position="168"/>
    </location>
</feature>
<name>A0A816BDL6_ADIRI</name>
<feature type="compositionally biased region" description="Polar residues" evidence="1">
    <location>
        <begin position="104"/>
        <end position="120"/>
    </location>
</feature>
<gene>
    <name evidence="3" type="ORF">XAT740_LOCUS48675</name>
</gene>
<dbReference type="AlphaFoldDB" id="A0A816BDL6"/>
<feature type="compositionally biased region" description="Low complexity" evidence="1">
    <location>
        <begin position="121"/>
        <end position="134"/>
    </location>
</feature>
<dbReference type="InterPro" id="IPR034744">
    <property type="entry name" value="RH2"/>
</dbReference>
<keyword evidence="4" id="KW-1185">Reference proteome</keyword>
<feature type="non-terminal residue" evidence="3">
    <location>
        <position position="1"/>
    </location>
</feature>
<protein>
    <recommendedName>
        <fullName evidence="2">RH2 domain-containing protein</fullName>
    </recommendedName>
</protein>
<feature type="region of interest" description="Disordered" evidence="1">
    <location>
        <begin position="35"/>
        <end position="57"/>
    </location>
</feature>
<feature type="domain" description="RH2" evidence="2">
    <location>
        <begin position="2"/>
        <end position="71"/>
    </location>
</feature>
<comment type="caution">
    <text evidence="3">The sequence shown here is derived from an EMBL/GenBank/DDBJ whole genome shotgun (WGS) entry which is preliminary data.</text>
</comment>
<evidence type="ECO:0000256" key="1">
    <source>
        <dbReference type="SAM" id="MobiDB-lite"/>
    </source>
</evidence>
<proteinExistence type="predicted"/>
<dbReference type="Proteomes" id="UP000663828">
    <property type="component" value="Unassembled WGS sequence"/>
</dbReference>
<evidence type="ECO:0000259" key="2">
    <source>
        <dbReference type="PROSITE" id="PS51777"/>
    </source>
</evidence>
<sequence length="168" mass="18751">NQPRFTLEELRQVLWERNDLKTKLMEVEEELRLFKEQEEDEDGNAAVEGPIPLEPDEKLYGYKRDESKVRQLLSSVSLQPAIDILRSLFSSSKTSSSPEERSTVDSLTNPSTPVSTNHSVTQSQPTFSTPSTQTNGSGSKRLSMESLFGSQRKTAKPPISLLSPPPSE</sequence>
<evidence type="ECO:0000313" key="4">
    <source>
        <dbReference type="Proteomes" id="UP000663828"/>
    </source>
</evidence>
<evidence type="ECO:0000313" key="3">
    <source>
        <dbReference type="EMBL" id="CAF1609073.1"/>
    </source>
</evidence>
<organism evidence="3 4">
    <name type="scientific">Adineta ricciae</name>
    <name type="common">Rotifer</name>
    <dbReference type="NCBI Taxonomy" id="249248"/>
    <lineage>
        <taxon>Eukaryota</taxon>
        <taxon>Metazoa</taxon>
        <taxon>Spiralia</taxon>
        <taxon>Gnathifera</taxon>
        <taxon>Rotifera</taxon>
        <taxon>Eurotatoria</taxon>
        <taxon>Bdelloidea</taxon>
        <taxon>Adinetida</taxon>
        <taxon>Adinetidae</taxon>
        <taxon>Adineta</taxon>
    </lineage>
</organism>